<reference evidence="1 2" key="1">
    <citation type="submission" date="2024-01" db="EMBL/GenBank/DDBJ databases">
        <title>Comparative genomics of Cryptococcus and Kwoniella reveals pathogenesis evolution and contrasting modes of karyotype evolution via chromosome fusion or intercentromeric recombination.</title>
        <authorList>
            <person name="Coelho M.A."/>
            <person name="David-Palma M."/>
            <person name="Shea T."/>
            <person name="Bowers K."/>
            <person name="McGinley-Smith S."/>
            <person name="Mohammad A.W."/>
            <person name="Gnirke A."/>
            <person name="Yurkov A.M."/>
            <person name="Nowrousian M."/>
            <person name="Sun S."/>
            <person name="Cuomo C.A."/>
            <person name="Heitman J."/>
        </authorList>
    </citation>
    <scope>NUCLEOTIDE SEQUENCE [LARGE SCALE GENOMIC DNA]</scope>
    <source>
        <strain evidence="1 2">CBS 6074</strain>
    </source>
</reference>
<dbReference type="RefSeq" id="XP_066076340.1">
    <property type="nucleotide sequence ID" value="XM_066220243.1"/>
</dbReference>
<gene>
    <name evidence="1" type="ORF">L201_004501</name>
</gene>
<accession>A0AAX4JXY6</accession>
<dbReference type="AlphaFoldDB" id="A0AAX4JXY6"/>
<protein>
    <submittedName>
        <fullName evidence="1">Uncharacterized protein</fullName>
    </submittedName>
</protein>
<dbReference type="Proteomes" id="UP001355207">
    <property type="component" value="Chromosome 5"/>
</dbReference>
<organism evidence="1 2">
    <name type="scientific">Kwoniella dendrophila CBS 6074</name>
    <dbReference type="NCBI Taxonomy" id="1295534"/>
    <lineage>
        <taxon>Eukaryota</taxon>
        <taxon>Fungi</taxon>
        <taxon>Dikarya</taxon>
        <taxon>Basidiomycota</taxon>
        <taxon>Agaricomycotina</taxon>
        <taxon>Tremellomycetes</taxon>
        <taxon>Tremellales</taxon>
        <taxon>Cryptococcaceae</taxon>
        <taxon>Kwoniella</taxon>
    </lineage>
</organism>
<dbReference type="GeneID" id="91095171"/>
<evidence type="ECO:0000313" key="2">
    <source>
        <dbReference type="Proteomes" id="UP001355207"/>
    </source>
</evidence>
<evidence type="ECO:0000313" key="1">
    <source>
        <dbReference type="EMBL" id="WWC89577.1"/>
    </source>
</evidence>
<name>A0AAX4JXY6_9TREE</name>
<proteinExistence type="predicted"/>
<keyword evidence="2" id="KW-1185">Reference proteome</keyword>
<dbReference type="EMBL" id="CP144102">
    <property type="protein sequence ID" value="WWC89577.1"/>
    <property type="molecule type" value="Genomic_DNA"/>
</dbReference>
<sequence>MEYTDTENTALETVEKQYEELSARLRAANINYYMVRNSYRDQGIEDVAILQDTTTGIELSKIACEDAIKTYLNLAEGSTQESYQKAIKKTTLMQNVRYREAALRDWSESHERYADEFVKQSIEWTAMLLEDKAKAARNYKVALNGGGSDYIASSRQDYERAKSTISRLQPHIYRCVSSLPYLENFELAERFENGHKRWHTEDITVVEEAEANFYGTIRHGEEPGELLRRGLSIYSSTEKIGSDYLQALKNKSITVERNKDDWDNARKVVAQLPHYAQVSFSCSHLTDFPSLEAFFSKYEDTAVEIDAAEEELFRTYKSKANERTGHN</sequence>